<dbReference type="VEuPathDB" id="VectorBase:AGAMI1_005792"/>
<feature type="region of interest" description="Disordered" evidence="10">
    <location>
        <begin position="92"/>
        <end position="145"/>
    </location>
</feature>
<dbReference type="FunFam" id="3.30.160.60:FF:000538">
    <property type="entry name" value="zinc finger protein 853"/>
    <property type="match status" value="1"/>
</dbReference>
<dbReference type="VEuPathDB" id="VectorBase:AGAP011181"/>
<reference evidence="11 12" key="2">
    <citation type="journal article" date="2004" name="Trends Parasitol.">
        <title>The Anopheles gambiae genome: an update.</title>
        <authorList>
            <person name="Mongin E."/>
            <person name="Louis C."/>
            <person name="Holt R.A."/>
            <person name="Birney E."/>
            <person name="Collins F.H."/>
        </authorList>
    </citation>
    <scope>NUCLEOTIDE SEQUENCE [LARGE SCALE GENOMIC DNA]</scope>
    <source>
        <strain evidence="11 12">PEST</strain>
    </source>
</reference>
<name>A0A1S4H5Y3_ANOGA</name>
<dbReference type="PROSITE" id="PS00028">
    <property type="entry name" value="ZINC_FINGER_C2H2_1"/>
    <property type="match status" value="6"/>
</dbReference>
<dbReference type="GO" id="GO:0006357">
    <property type="term" value="P:regulation of transcription by RNA polymerase II"/>
    <property type="evidence" value="ECO:0000318"/>
    <property type="project" value="GO_Central"/>
</dbReference>
<keyword evidence="9" id="KW-0539">Nucleus</keyword>
<evidence type="ECO:0000256" key="2">
    <source>
        <dbReference type="ARBA" id="ARBA00022723"/>
    </source>
</evidence>
<organism evidence="11 12">
    <name type="scientific">Anopheles gambiae</name>
    <name type="common">African malaria mosquito</name>
    <dbReference type="NCBI Taxonomy" id="7165"/>
    <lineage>
        <taxon>Eukaryota</taxon>
        <taxon>Metazoa</taxon>
        <taxon>Ecdysozoa</taxon>
        <taxon>Arthropoda</taxon>
        <taxon>Hexapoda</taxon>
        <taxon>Insecta</taxon>
        <taxon>Pterygota</taxon>
        <taxon>Neoptera</taxon>
        <taxon>Endopterygota</taxon>
        <taxon>Diptera</taxon>
        <taxon>Nematocera</taxon>
        <taxon>Culicoidea</taxon>
        <taxon>Culicidae</taxon>
        <taxon>Anophelinae</taxon>
        <taxon>Anopheles</taxon>
    </lineage>
</organism>
<comment type="subcellular location">
    <subcellularLocation>
        <location evidence="1">Nucleus</location>
    </subcellularLocation>
</comment>
<dbReference type="PROSITE" id="PS51915">
    <property type="entry name" value="ZAD"/>
    <property type="match status" value="1"/>
</dbReference>
<dbReference type="FunFam" id="3.30.160.60:FF:000030">
    <property type="entry name" value="Zinc finger protein 628"/>
    <property type="match status" value="1"/>
</dbReference>
<dbReference type="Pfam" id="PF13894">
    <property type="entry name" value="zf-C2H2_4"/>
    <property type="match status" value="1"/>
</dbReference>
<dbReference type="Pfam" id="PF13912">
    <property type="entry name" value="zf-C2H2_6"/>
    <property type="match status" value="1"/>
</dbReference>
<dbReference type="SMART" id="SM00868">
    <property type="entry name" value="zf-AD"/>
    <property type="match status" value="1"/>
</dbReference>
<dbReference type="GO" id="GO:0005634">
    <property type="term" value="C:nucleus"/>
    <property type="evidence" value="ECO:0000318"/>
    <property type="project" value="GO_Central"/>
</dbReference>
<dbReference type="AlphaFoldDB" id="A0A1S4H5Y3"/>
<keyword evidence="2" id="KW-0479">Metal-binding</keyword>
<evidence type="ECO:0000313" key="12">
    <source>
        <dbReference type="Proteomes" id="UP000007062"/>
    </source>
</evidence>
<dbReference type="Proteomes" id="UP000007062">
    <property type="component" value="Chromosome 3L"/>
</dbReference>
<feature type="region of interest" description="Disordered" evidence="10">
    <location>
        <begin position="398"/>
        <end position="424"/>
    </location>
</feature>
<keyword evidence="5" id="KW-0862">Zinc</keyword>
<feature type="compositionally biased region" description="Basic and acidic residues" evidence="10">
    <location>
        <begin position="412"/>
        <end position="424"/>
    </location>
</feature>
<evidence type="ECO:0000256" key="8">
    <source>
        <dbReference type="ARBA" id="ARBA00023163"/>
    </source>
</evidence>
<keyword evidence="8" id="KW-0804">Transcription</keyword>
<evidence type="ECO:0000256" key="3">
    <source>
        <dbReference type="ARBA" id="ARBA00022737"/>
    </source>
</evidence>
<dbReference type="GO" id="GO:0001228">
    <property type="term" value="F:DNA-binding transcription activator activity, RNA polymerase II-specific"/>
    <property type="evidence" value="ECO:0000318"/>
    <property type="project" value="GO_Central"/>
</dbReference>
<accession>A0A1S4H5Y3</accession>
<dbReference type="FunFam" id="3.30.160.60:FF:002757">
    <property type="entry name" value="Zinc finger protein, putative"/>
    <property type="match status" value="1"/>
</dbReference>
<dbReference type="EnsemblMetazoa" id="AGAP011181-RA">
    <property type="protein sequence ID" value="AGAP011181-PA"/>
    <property type="gene ID" value="AGAP011181"/>
</dbReference>
<evidence type="ECO:0000256" key="4">
    <source>
        <dbReference type="ARBA" id="ARBA00022771"/>
    </source>
</evidence>
<dbReference type="FunFam" id="3.30.160.60:FF:000624">
    <property type="entry name" value="zinc finger protein 697"/>
    <property type="match status" value="2"/>
</dbReference>
<dbReference type="Pfam" id="PF07776">
    <property type="entry name" value="zf-AD"/>
    <property type="match status" value="1"/>
</dbReference>
<dbReference type="PANTHER" id="PTHR16515:SF32">
    <property type="entry name" value="PR DOMAIN ZINC FINGER PROTEIN 5"/>
    <property type="match status" value="1"/>
</dbReference>
<dbReference type="InterPro" id="IPR036236">
    <property type="entry name" value="Znf_C2H2_sf"/>
</dbReference>
<proteinExistence type="predicted"/>
<dbReference type="Pfam" id="PF00096">
    <property type="entry name" value="zf-C2H2"/>
    <property type="match status" value="4"/>
</dbReference>
<protein>
    <submittedName>
        <fullName evidence="11">Uncharacterized protein</fullName>
    </submittedName>
</protein>
<dbReference type="PANTHER" id="PTHR16515">
    <property type="entry name" value="PR DOMAIN ZINC FINGER PROTEIN"/>
    <property type="match status" value="1"/>
</dbReference>
<keyword evidence="3" id="KW-0677">Repeat</keyword>
<evidence type="ECO:0000256" key="10">
    <source>
        <dbReference type="SAM" id="MobiDB-lite"/>
    </source>
</evidence>
<keyword evidence="7" id="KW-0238">DNA-binding</keyword>
<dbReference type="Gene3D" id="3.30.160.60">
    <property type="entry name" value="Classic Zinc Finger"/>
    <property type="match status" value="7"/>
</dbReference>
<dbReference type="EMBL" id="AAAB01008816">
    <property type="status" value="NOT_ANNOTATED_CDS"/>
    <property type="molecule type" value="Genomic_DNA"/>
</dbReference>
<dbReference type="GO" id="GO:0008270">
    <property type="term" value="F:zinc ion binding"/>
    <property type="evidence" value="ECO:0007669"/>
    <property type="project" value="UniProtKB-UniRule"/>
</dbReference>
<dbReference type="FunFam" id="3.30.160.60:FF:002343">
    <property type="entry name" value="Zinc finger protein 33A"/>
    <property type="match status" value="1"/>
</dbReference>
<dbReference type="InterPro" id="IPR013087">
    <property type="entry name" value="Znf_C2H2_type"/>
</dbReference>
<keyword evidence="12" id="KW-1185">Reference proteome</keyword>
<evidence type="ECO:0000256" key="9">
    <source>
        <dbReference type="ARBA" id="ARBA00023242"/>
    </source>
</evidence>
<reference evidence="11" key="3">
    <citation type="submission" date="2020-05" db="UniProtKB">
        <authorList>
            <consortium name="EnsemblMetazoa"/>
        </authorList>
    </citation>
    <scope>IDENTIFICATION</scope>
    <source>
        <strain evidence="11">PEST</strain>
    </source>
</reference>
<sequence length="424" mass="48320">MNEIFSCTEEKRLFQQDFCRLCLSQNGEQTGVFSSSSAAALFERIFHCTGVRLADFPDVRPTVCDGCISHLVICEKFVKLCREVDQKLWHRRQHSDKTEGAVQEQDPANTLSQSNDEQAPESKVQHMHVKSDEASPNPPCDGKSTNEEFYVVELTDAHHEYELDLPGSESIPVPPATTTSNATDNVKHGHLPVEKQPHSKGRTGSKKSQCTVCGSWQQNLKQHMLVHTGEKRYVCPVCQRAFAQKGNLTYHLNQHTGHCPYRCDQCDKAFKDPQSLRSHKHTHTDERKFKCEVCEDKFKYRSSLVVHMRYHTQSKPFACSECESSFVNSSGLKKHLRTHTGERPYQCGECKKSFKSSHNLRLHKLSHTKERRFQCDLCERWFSYKNVLQTHMQVHRKGQGTCTGSTRPGTKKSTEGGMESKSEG</sequence>
<dbReference type="InterPro" id="IPR050331">
    <property type="entry name" value="Zinc_finger"/>
</dbReference>
<evidence type="ECO:0000256" key="5">
    <source>
        <dbReference type="ARBA" id="ARBA00022833"/>
    </source>
</evidence>
<dbReference type="InParanoid" id="A0A1S4H5Y3"/>
<feature type="compositionally biased region" description="Polar residues" evidence="10">
    <location>
        <begin position="106"/>
        <end position="117"/>
    </location>
</feature>
<evidence type="ECO:0000313" key="11">
    <source>
        <dbReference type="EnsemblMetazoa" id="AGAP011181-PA"/>
    </source>
</evidence>
<evidence type="ECO:0000256" key="1">
    <source>
        <dbReference type="ARBA" id="ARBA00004123"/>
    </source>
</evidence>
<evidence type="ECO:0000256" key="7">
    <source>
        <dbReference type="ARBA" id="ARBA00023125"/>
    </source>
</evidence>
<dbReference type="SUPFAM" id="SSF57667">
    <property type="entry name" value="beta-beta-alpha zinc fingers"/>
    <property type="match status" value="4"/>
</dbReference>
<feature type="compositionally biased region" description="Basic and acidic residues" evidence="10">
    <location>
        <begin position="185"/>
        <end position="197"/>
    </location>
</feature>
<dbReference type="SMART" id="SM00355">
    <property type="entry name" value="ZnF_C2H2"/>
    <property type="match status" value="7"/>
</dbReference>
<keyword evidence="4" id="KW-0863">Zinc-finger</keyword>
<reference evidence="11 12" key="1">
    <citation type="journal article" date="2002" name="Science">
        <title>The genome sequence of the malaria mosquito Anopheles gambiae.</title>
        <authorList>
            <person name="Holt R.A."/>
            <person name="Subramanian G.M."/>
            <person name="Halpern A."/>
            <person name="Sutton G.G."/>
            <person name="Charlab R."/>
            <person name="Nusskern D.R."/>
            <person name="Wincker P."/>
            <person name="Clark A.G."/>
            <person name="Ribeiro J.M."/>
            <person name="Wides R."/>
            <person name="Salzberg S.L."/>
            <person name="Loftus B."/>
            <person name="Yandell M."/>
            <person name="Majoros W.H."/>
            <person name="Rusch D.B."/>
            <person name="Lai Z."/>
            <person name="Kraft C.L."/>
            <person name="Abril J.F."/>
            <person name="Anthouard V."/>
            <person name="Arensburger P."/>
            <person name="Atkinson P.W."/>
            <person name="Baden H."/>
            <person name="de Berardinis V."/>
            <person name="Baldwin D."/>
            <person name="Benes V."/>
            <person name="Biedler J."/>
            <person name="Blass C."/>
            <person name="Bolanos R."/>
            <person name="Boscus D."/>
            <person name="Barnstead M."/>
            <person name="Cai S."/>
            <person name="Center A."/>
            <person name="Chaturverdi K."/>
            <person name="Christophides G.K."/>
            <person name="Chrystal M.A."/>
            <person name="Clamp M."/>
            <person name="Cravchik A."/>
            <person name="Curwen V."/>
            <person name="Dana A."/>
            <person name="Delcher A."/>
            <person name="Dew I."/>
            <person name="Evans C.A."/>
            <person name="Flanigan M."/>
            <person name="Grundschober-Freimoser A."/>
            <person name="Friedli L."/>
            <person name="Gu Z."/>
            <person name="Guan P."/>
            <person name="Guigo R."/>
            <person name="Hillenmeyer M.E."/>
            <person name="Hladun S.L."/>
            <person name="Hogan J.R."/>
            <person name="Hong Y.S."/>
            <person name="Hoover J."/>
            <person name="Jaillon O."/>
            <person name="Ke Z."/>
            <person name="Kodira C."/>
            <person name="Kokoza E."/>
            <person name="Koutsos A."/>
            <person name="Letunic I."/>
            <person name="Levitsky A."/>
            <person name="Liang Y."/>
            <person name="Lin J.J."/>
            <person name="Lobo N.F."/>
            <person name="Lopez J.R."/>
            <person name="Malek J.A."/>
            <person name="McIntosh T.C."/>
            <person name="Meister S."/>
            <person name="Miller J."/>
            <person name="Mobarry C."/>
            <person name="Mongin E."/>
            <person name="Murphy S.D."/>
            <person name="O'Brochta D.A."/>
            <person name="Pfannkoch C."/>
            <person name="Qi R."/>
            <person name="Regier M.A."/>
            <person name="Remington K."/>
            <person name="Shao H."/>
            <person name="Sharakhova M.V."/>
            <person name="Sitter C.D."/>
            <person name="Shetty J."/>
            <person name="Smith T.J."/>
            <person name="Strong R."/>
            <person name="Sun J."/>
            <person name="Thomasova D."/>
            <person name="Ton L.Q."/>
            <person name="Topalis P."/>
            <person name="Tu Z."/>
            <person name="Unger M.F."/>
            <person name="Walenz B."/>
            <person name="Wang A."/>
            <person name="Wang J."/>
            <person name="Wang M."/>
            <person name="Wang X."/>
            <person name="Woodford K.J."/>
            <person name="Wortman J.R."/>
            <person name="Wu M."/>
            <person name="Yao A."/>
            <person name="Zdobnov E.M."/>
            <person name="Zhang H."/>
            <person name="Zhao Q."/>
            <person name="Zhao S."/>
            <person name="Zhu S.C."/>
            <person name="Zhimulev I."/>
            <person name="Coluzzi M."/>
            <person name="della Torre A."/>
            <person name="Roth C.W."/>
            <person name="Louis C."/>
            <person name="Kalush F."/>
            <person name="Mural R.J."/>
            <person name="Myers E.W."/>
            <person name="Adams M.D."/>
            <person name="Smith H.O."/>
            <person name="Broder S."/>
            <person name="Gardner M.J."/>
            <person name="Fraser C.M."/>
            <person name="Birney E."/>
            <person name="Bork P."/>
            <person name="Brey P.T."/>
            <person name="Venter J.C."/>
            <person name="Weissenbach J."/>
            <person name="Kafatos F.C."/>
            <person name="Collins F.H."/>
            <person name="Hoffman S.L."/>
        </authorList>
    </citation>
    <scope>NUCLEOTIDE SEQUENCE [LARGE SCALE GENOMIC DNA]</scope>
    <source>
        <strain evidence="11 12">PEST</strain>
    </source>
</reference>
<dbReference type="PROSITE" id="PS50157">
    <property type="entry name" value="ZINC_FINGER_C2H2_2"/>
    <property type="match status" value="6"/>
</dbReference>
<keyword evidence="6" id="KW-0805">Transcription regulation</keyword>
<evidence type="ECO:0000256" key="6">
    <source>
        <dbReference type="ARBA" id="ARBA00023015"/>
    </source>
</evidence>
<dbReference type="InterPro" id="IPR012934">
    <property type="entry name" value="Znf_AD"/>
</dbReference>
<dbReference type="GO" id="GO:0000978">
    <property type="term" value="F:RNA polymerase II cis-regulatory region sequence-specific DNA binding"/>
    <property type="evidence" value="ECO:0000318"/>
    <property type="project" value="GO_Central"/>
</dbReference>
<dbReference type="SUPFAM" id="SSF57716">
    <property type="entry name" value="Glucocorticoid receptor-like (DNA-binding domain)"/>
    <property type="match status" value="1"/>
</dbReference>
<feature type="region of interest" description="Disordered" evidence="10">
    <location>
        <begin position="165"/>
        <end position="206"/>
    </location>
</feature>